<proteinExistence type="predicted"/>
<feature type="coiled-coil region" evidence="1">
    <location>
        <begin position="29"/>
        <end position="90"/>
    </location>
</feature>
<sequence length="202" mass="22490">MNKEQLVALGLTEEQADNVITGFGTMIPKTRLDDKIKEVTELKEQITNRDTQLKELSGKVVDNVELSAQIKQLQEKNETSTSEFQKALLQKEFDFALERALNGAKAKNPKAVKALLNTETLKLDGETLLGLDDQLKVLKESDDYLFESDSLQGRTPPGGKQHVPGGYNKPNPFAKESFNLTEQGNLYRDNPDLASQLKTLAK</sequence>
<dbReference type="InterPro" id="IPR009636">
    <property type="entry name" value="SCAF"/>
</dbReference>
<dbReference type="AlphaFoldDB" id="A0A2W7PHV0"/>
<dbReference type="Pfam" id="PF06810">
    <property type="entry name" value="Phage_scaffold"/>
    <property type="match status" value="1"/>
</dbReference>
<evidence type="ECO:0000313" key="4">
    <source>
        <dbReference type="Proteomes" id="UP000248646"/>
    </source>
</evidence>
<name>A0A2W7PHV0_9BACI</name>
<evidence type="ECO:0000256" key="1">
    <source>
        <dbReference type="SAM" id="Coils"/>
    </source>
</evidence>
<organism evidence="3 4">
    <name type="scientific">Psychrobacillus insolitus</name>
    <dbReference type="NCBI Taxonomy" id="1461"/>
    <lineage>
        <taxon>Bacteria</taxon>
        <taxon>Bacillati</taxon>
        <taxon>Bacillota</taxon>
        <taxon>Bacilli</taxon>
        <taxon>Bacillales</taxon>
        <taxon>Bacillaceae</taxon>
        <taxon>Psychrobacillus</taxon>
    </lineage>
</organism>
<dbReference type="EMBL" id="QKZI01000001">
    <property type="protein sequence ID" value="PZX07906.1"/>
    <property type="molecule type" value="Genomic_DNA"/>
</dbReference>
<protein>
    <submittedName>
        <fullName evidence="3">Minor structural protein GP20</fullName>
    </submittedName>
</protein>
<keyword evidence="1" id="KW-0175">Coiled coil</keyword>
<comment type="caution">
    <text evidence="3">The sequence shown here is derived from an EMBL/GenBank/DDBJ whole genome shotgun (WGS) entry which is preliminary data.</text>
</comment>
<dbReference type="OrthoDB" id="2365850at2"/>
<feature type="region of interest" description="Disordered" evidence="2">
    <location>
        <begin position="148"/>
        <end position="175"/>
    </location>
</feature>
<accession>A0A2W7PHV0</accession>
<dbReference type="RefSeq" id="WP_111438517.1">
    <property type="nucleotide sequence ID" value="NZ_QKZI01000001.1"/>
</dbReference>
<reference evidence="3 4" key="1">
    <citation type="submission" date="2018-06" db="EMBL/GenBank/DDBJ databases">
        <title>Genomic Encyclopedia of Type Strains, Phase IV (KMG-IV): sequencing the most valuable type-strain genomes for metagenomic binning, comparative biology and taxonomic classification.</title>
        <authorList>
            <person name="Goeker M."/>
        </authorList>
    </citation>
    <scope>NUCLEOTIDE SEQUENCE [LARGE SCALE GENOMIC DNA]</scope>
    <source>
        <strain evidence="3 4">DSM 5</strain>
    </source>
</reference>
<gene>
    <name evidence="3" type="ORF">C7437_1011028</name>
</gene>
<evidence type="ECO:0000256" key="2">
    <source>
        <dbReference type="SAM" id="MobiDB-lite"/>
    </source>
</evidence>
<evidence type="ECO:0000313" key="3">
    <source>
        <dbReference type="EMBL" id="PZX07906.1"/>
    </source>
</evidence>
<dbReference type="Proteomes" id="UP000248646">
    <property type="component" value="Unassembled WGS sequence"/>
</dbReference>
<keyword evidence="4" id="KW-1185">Reference proteome</keyword>